<dbReference type="GO" id="GO:0004060">
    <property type="term" value="F:arylamine N-acetyltransferase activity"/>
    <property type="evidence" value="ECO:0007669"/>
    <property type="project" value="UniProtKB-EC"/>
</dbReference>
<proteinExistence type="inferred from homology"/>
<keyword evidence="7" id="KW-1185">Reference proteome</keyword>
<evidence type="ECO:0000313" key="6">
    <source>
        <dbReference type="Ensembl" id="ENSELUP00000088429.1"/>
    </source>
</evidence>
<comment type="similarity">
    <text evidence="1 5">Belongs to the arylamine N-acetyltransferase family.</text>
</comment>
<dbReference type="AlphaFoldDB" id="A0AAY5KHE3"/>
<sequence length="290" mass="32910">MNLEEYFKRIGFLGEFSKPDLETLNQVHKHHVMSVPFENLSIHCGEKITMDLEVIFNKIVRSNRGGWCCENNLLFSWVLKEMGYSPVMLGSRVYNNTTNQFNPMDSHLINKVIINGTAYIADVSFGVSSQIWYPLELVSGKDQPQSPGVFRLIQDGELWTLEKTARKPLVLNNAFANSPLVNKCLKKKIYGFTLHPRGVDHFLETSHCLQTDPNSLFTNKSICSLQTAIGFRALIGWTFIEATYNDQDGVDVLDLKNIPDDDVDKVLKEIFNLSLANKLVTKNNKADYTV</sequence>
<dbReference type="RefSeq" id="XP_010894888.1">
    <property type="nucleotide sequence ID" value="XM_010896586.2"/>
</dbReference>
<dbReference type="EC" id="2.3.1.5" evidence="2"/>
<reference evidence="6" key="2">
    <citation type="submission" date="2025-05" db="UniProtKB">
        <authorList>
            <consortium name="Ensembl"/>
        </authorList>
    </citation>
    <scope>IDENTIFICATION</scope>
</reference>
<name>A0AAY5KHE3_ESOLU</name>
<dbReference type="SUPFAM" id="SSF54001">
    <property type="entry name" value="Cysteine proteinases"/>
    <property type="match status" value="1"/>
</dbReference>
<dbReference type="RefSeq" id="XP_010894889.1">
    <property type="nucleotide sequence ID" value="XM_010896587.3"/>
</dbReference>
<dbReference type="RefSeq" id="XP_019895914.1">
    <property type="nucleotide sequence ID" value="XM_020040355.3"/>
</dbReference>
<evidence type="ECO:0000313" key="7">
    <source>
        <dbReference type="Proteomes" id="UP000265140"/>
    </source>
</evidence>
<dbReference type="Ensembl" id="ENSELUT00000111450.1">
    <property type="protein sequence ID" value="ENSELUP00000090610.1"/>
    <property type="gene ID" value="ENSELUG00000045553.1"/>
</dbReference>
<dbReference type="GeneTree" id="ENSGT00390000012054"/>
<dbReference type="RefSeq" id="XP_019895912.1">
    <property type="nucleotide sequence ID" value="XM_020040353.3"/>
</dbReference>
<dbReference type="Gene3D" id="3.30.2140.20">
    <property type="match status" value="1"/>
</dbReference>
<dbReference type="RefSeq" id="XP_010894887.1">
    <property type="nucleotide sequence ID" value="XM_010896585.4"/>
</dbReference>
<evidence type="ECO:0000256" key="3">
    <source>
        <dbReference type="ARBA" id="ARBA00022679"/>
    </source>
</evidence>
<dbReference type="KEGG" id="els:105025705"/>
<dbReference type="InterPro" id="IPR001447">
    <property type="entry name" value="Arylamine_N-AcTrfase"/>
</dbReference>
<dbReference type="Proteomes" id="UP000265140">
    <property type="component" value="Chromosome 2"/>
</dbReference>
<dbReference type="InterPro" id="IPR038765">
    <property type="entry name" value="Papain-like_cys_pep_sf"/>
</dbReference>
<dbReference type="PANTHER" id="PTHR11786">
    <property type="entry name" value="N-HYDROXYARYLAMINE O-ACETYLTRANSFERASE"/>
    <property type="match status" value="1"/>
</dbReference>
<dbReference type="RefSeq" id="XP_019895923.1">
    <property type="nucleotide sequence ID" value="XM_020040364.3"/>
</dbReference>
<dbReference type="Ensembl" id="ENSELUT00000095700.1">
    <property type="protein sequence ID" value="ENSELUP00000088429.1"/>
    <property type="gene ID" value="ENSELUG00000045553.1"/>
</dbReference>
<organism evidence="6 7">
    <name type="scientific">Esox lucius</name>
    <name type="common">Northern pike</name>
    <dbReference type="NCBI Taxonomy" id="8010"/>
    <lineage>
        <taxon>Eukaryota</taxon>
        <taxon>Metazoa</taxon>
        <taxon>Chordata</taxon>
        <taxon>Craniata</taxon>
        <taxon>Vertebrata</taxon>
        <taxon>Euteleostomi</taxon>
        <taxon>Actinopterygii</taxon>
        <taxon>Neopterygii</taxon>
        <taxon>Teleostei</taxon>
        <taxon>Protacanthopterygii</taxon>
        <taxon>Esociformes</taxon>
        <taxon>Esocidae</taxon>
        <taxon>Esox</taxon>
    </lineage>
</organism>
<dbReference type="RefSeq" id="XP_019895917.1">
    <property type="nucleotide sequence ID" value="XM_020040358.2"/>
</dbReference>
<keyword evidence="3 5" id="KW-0808">Transferase</keyword>
<dbReference type="InterPro" id="IPR053710">
    <property type="entry name" value="Arylamine_NAT_domain_sf"/>
</dbReference>
<dbReference type="Pfam" id="PF00797">
    <property type="entry name" value="Acetyltransf_2"/>
    <property type="match status" value="1"/>
</dbReference>
<keyword evidence="4 5" id="KW-0012">Acyltransferase</keyword>
<accession>A0AAY5KHE3</accession>
<evidence type="ECO:0000256" key="1">
    <source>
        <dbReference type="ARBA" id="ARBA00006547"/>
    </source>
</evidence>
<dbReference type="PRINTS" id="PR01543">
    <property type="entry name" value="ANATRNSFRASE"/>
</dbReference>
<reference evidence="6 7" key="1">
    <citation type="submission" date="2020-02" db="EMBL/GenBank/DDBJ databases">
        <title>Esox lucius (northern pike) genome, fEsoLuc1, primary haplotype.</title>
        <authorList>
            <person name="Myers G."/>
            <person name="Karagic N."/>
            <person name="Meyer A."/>
            <person name="Pippel M."/>
            <person name="Reichard M."/>
            <person name="Winkler S."/>
            <person name="Tracey A."/>
            <person name="Sims Y."/>
            <person name="Howe K."/>
            <person name="Rhie A."/>
            <person name="Formenti G."/>
            <person name="Durbin R."/>
            <person name="Fedrigo O."/>
            <person name="Jarvis E.D."/>
        </authorList>
    </citation>
    <scope>NUCLEOTIDE SEQUENCE [LARGE SCALE GENOMIC DNA]</scope>
</reference>
<evidence type="ECO:0000256" key="5">
    <source>
        <dbReference type="RuleBase" id="RU003452"/>
    </source>
</evidence>
<evidence type="ECO:0000256" key="4">
    <source>
        <dbReference type="ARBA" id="ARBA00023315"/>
    </source>
</evidence>
<dbReference type="Ensembl" id="ENSELUT00000105326.1">
    <property type="protein sequence ID" value="ENSELUP00000094290.1"/>
    <property type="gene ID" value="ENSELUG00000045553.1"/>
</dbReference>
<dbReference type="PANTHER" id="PTHR11786:SF8">
    <property type="entry name" value="ARYLAMINE N-ACETYLTRANSFERASE 1"/>
    <property type="match status" value="1"/>
</dbReference>
<dbReference type="Ensembl" id="ENSELUT00000100713.1">
    <property type="protein sequence ID" value="ENSELUP00000095894.1"/>
    <property type="gene ID" value="ENSELUG00000045553.1"/>
</dbReference>
<dbReference type="FunFam" id="3.30.2140.20:FF:000001">
    <property type="entry name" value="Arylamine N-acetyltransferase 1"/>
    <property type="match status" value="1"/>
</dbReference>
<dbReference type="GeneID" id="105025705"/>
<evidence type="ECO:0000256" key="2">
    <source>
        <dbReference type="ARBA" id="ARBA00012701"/>
    </source>
</evidence>
<dbReference type="RefSeq" id="XP_019895904.1">
    <property type="nucleotide sequence ID" value="XM_020040345.3"/>
</dbReference>
<protein>
    <recommendedName>
        <fullName evidence="2">arylamine N-acetyltransferase</fullName>
        <ecNumber evidence="2">2.3.1.5</ecNumber>
    </recommendedName>
</protein>